<accession>A0ABP8J087</accession>
<proteinExistence type="predicted"/>
<feature type="domain" description="DUF7948" evidence="1">
    <location>
        <begin position="19"/>
        <end position="230"/>
    </location>
</feature>
<sequence length="396" mass="43308">MLPQAWCRAEKPTAPSLEFIENKGQWDARVRFAAPLHHGRLFVENTKLTYALREPVDLHPHAERTNHGPLRAHAYAVEFVDASPNVKLNSATATGEVRNYLLGNDAAHWAREVGSFRQVHYTGLWAGVDAKLYENNQQQLEYDFQLAPQANAQQVQLRYTGADAVTLQPDGSLRIQTSVGHVTELAPKAWQLDAQNRRQAVACRYVVNKNVVSFALGRYDHTRALVIDPTVVFSSFTGSTVDNWGFTATFDQQGNMYSGGIAFGTGYPVTTGAYNTSFSGSIDIAIIKYNTAVSGTGARVWATYLGGSSADYPQSLVVNSRGELVVLATTGSANYPVTTTAFDRSFNSGTVINPYGSDPQYNITTGTDLAISSLNSNATARRWWVLRTWAAAATRA</sequence>
<dbReference type="InterPro" id="IPR052918">
    <property type="entry name" value="Motility_Chemotaxis_Reg"/>
</dbReference>
<name>A0ABP8J087_9BACT</name>
<evidence type="ECO:0000313" key="3">
    <source>
        <dbReference type="Proteomes" id="UP001500454"/>
    </source>
</evidence>
<dbReference type="InterPro" id="IPR057708">
    <property type="entry name" value="DUF7948"/>
</dbReference>
<keyword evidence="3" id="KW-1185">Reference proteome</keyword>
<comment type="caution">
    <text evidence="2">The sequence shown here is derived from an EMBL/GenBank/DDBJ whole genome shotgun (WGS) entry which is preliminary data.</text>
</comment>
<dbReference type="PANTHER" id="PTHR35580:SF1">
    <property type="entry name" value="PHYTASE-LIKE DOMAIN-CONTAINING PROTEIN"/>
    <property type="match status" value="1"/>
</dbReference>
<dbReference type="PANTHER" id="PTHR35580">
    <property type="entry name" value="CELL SURFACE GLYCOPROTEIN (S-LAYER PROTEIN)-LIKE PROTEIN"/>
    <property type="match status" value="1"/>
</dbReference>
<evidence type="ECO:0000259" key="1">
    <source>
        <dbReference type="Pfam" id="PF25778"/>
    </source>
</evidence>
<evidence type="ECO:0000313" key="2">
    <source>
        <dbReference type="EMBL" id="GAA4382574.1"/>
    </source>
</evidence>
<dbReference type="Pfam" id="PF25778">
    <property type="entry name" value="DUF7948"/>
    <property type="match status" value="1"/>
</dbReference>
<protein>
    <recommendedName>
        <fullName evidence="1">DUF7948 domain-containing protein</fullName>
    </recommendedName>
</protein>
<dbReference type="Proteomes" id="UP001500454">
    <property type="component" value="Unassembled WGS sequence"/>
</dbReference>
<dbReference type="EMBL" id="BAABHA010000006">
    <property type="protein sequence ID" value="GAA4382574.1"/>
    <property type="molecule type" value="Genomic_DNA"/>
</dbReference>
<organism evidence="2 3">
    <name type="scientific">Hymenobacter koreensis</name>
    <dbReference type="NCBI Taxonomy" id="1084523"/>
    <lineage>
        <taxon>Bacteria</taxon>
        <taxon>Pseudomonadati</taxon>
        <taxon>Bacteroidota</taxon>
        <taxon>Cytophagia</taxon>
        <taxon>Cytophagales</taxon>
        <taxon>Hymenobacteraceae</taxon>
        <taxon>Hymenobacter</taxon>
    </lineage>
</organism>
<gene>
    <name evidence="2" type="ORF">GCM10023186_23040</name>
</gene>
<reference evidence="3" key="1">
    <citation type="journal article" date="2019" name="Int. J. Syst. Evol. Microbiol.">
        <title>The Global Catalogue of Microorganisms (GCM) 10K type strain sequencing project: providing services to taxonomists for standard genome sequencing and annotation.</title>
        <authorList>
            <consortium name="The Broad Institute Genomics Platform"/>
            <consortium name="The Broad Institute Genome Sequencing Center for Infectious Disease"/>
            <person name="Wu L."/>
            <person name="Ma J."/>
        </authorList>
    </citation>
    <scope>NUCLEOTIDE SEQUENCE [LARGE SCALE GENOMIC DNA]</scope>
    <source>
        <strain evidence="3">JCM 17924</strain>
    </source>
</reference>